<protein>
    <submittedName>
        <fullName evidence="1">Putative leucine-rich repeat receptor-like protein kinase At5g49770 isoform X2</fullName>
    </submittedName>
</protein>
<keyword evidence="1" id="KW-0675">Receptor</keyword>
<dbReference type="EMBL" id="GGEC01039498">
    <property type="protein sequence ID" value="MBX19982.1"/>
    <property type="molecule type" value="Transcribed_RNA"/>
</dbReference>
<name>A0A2P2LPU3_RHIMU</name>
<dbReference type="AlphaFoldDB" id="A0A2P2LPU3"/>
<keyword evidence="1" id="KW-0808">Transferase</keyword>
<proteinExistence type="predicted"/>
<evidence type="ECO:0000313" key="1">
    <source>
        <dbReference type="EMBL" id="MBX19982.1"/>
    </source>
</evidence>
<keyword evidence="1" id="KW-0418">Kinase</keyword>
<reference evidence="1" key="1">
    <citation type="submission" date="2018-02" db="EMBL/GenBank/DDBJ databases">
        <title>Rhizophora mucronata_Transcriptome.</title>
        <authorList>
            <person name="Meera S.P."/>
            <person name="Sreeshan A."/>
            <person name="Augustine A."/>
        </authorList>
    </citation>
    <scope>NUCLEOTIDE SEQUENCE</scope>
    <source>
        <tissue evidence="1">Leaf</tissue>
    </source>
</reference>
<sequence length="38" mass="4453">MPVCPDRLPLRVPFGTKSYTSICSPRSKQNPRRFTRFL</sequence>
<dbReference type="GO" id="GO:0016301">
    <property type="term" value="F:kinase activity"/>
    <property type="evidence" value="ECO:0007669"/>
    <property type="project" value="UniProtKB-KW"/>
</dbReference>
<accession>A0A2P2LPU3</accession>
<organism evidence="1">
    <name type="scientific">Rhizophora mucronata</name>
    <name type="common">Asiatic mangrove</name>
    <dbReference type="NCBI Taxonomy" id="61149"/>
    <lineage>
        <taxon>Eukaryota</taxon>
        <taxon>Viridiplantae</taxon>
        <taxon>Streptophyta</taxon>
        <taxon>Embryophyta</taxon>
        <taxon>Tracheophyta</taxon>
        <taxon>Spermatophyta</taxon>
        <taxon>Magnoliopsida</taxon>
        <taxon>eudicotyledons</taxon>
        <taxon>Gunneridae</taxon>
        <taxon>Pentapetalae</taxon>
        <taxon>rosids</taxon>
        <taxon>fabids</taxon>
        <taxon>Malpighiales</taxon>
        <taxon>Rhizophoraceae</taxon>
        <taxon>Rhizophora</taxon>
    </lineage>
</organism>